<reference evidence="1 2" key="1">
    <citation type="journal article" date="2014" name="Genome Announc.">
        <title>Complete Genome Sequence of Hyphomicrobium nitrativorans Strain NL23, a Denitrifying Bacterium Isolated from Biofilm of a Methanol-Fed Denitrification System Treating Seawater at the Montreal Biodome.</title>
        <authorList>
            <person name="Martineau C."/>
            <person name="Villeneuve C."/>
            <person name="Mauffrey F."/>
            <person name="Villemur R."/>
        </authorList>
    </citation>
    <scope>NUCLEOTIDE SEQUENCE [LARGE SCALE GENOMIC DNA]</scope>
    <source>
        <strain evidence="1">NL23</strain>
    </source>
</reference>
<dbReference type="OrthoDB" id="7933144at2"/>
<proteinExistence type="predicted"/>
<dbReference type="PATRIC" id="fig|1029756.8.peg.2056"/>
<evidence type="ECO:0000313" key="1">
    <source>
        <dbReference type="EMBL" id="AHB48628.1"/>
    </source>
</evidence>
<dbReference type="AlphaFoldDB" id="V5SDM1"/>
<name>V5SDM1_9HYPH</name>
<dbReference type="KEGG" id="hni:W911_09875"/>
<sequence length="97" mass="10654">MTNSTDANAEIEALKREVAELSGLALATGVLLTQLLQSNLKRELNPWNAATKMLTDARTAIQGFSPETSGERDPAMKQRALDALEQYEQQLRTVLPV</sequence>
<evidence type="ECO:0000313" key="2">
    <source>
        <dbReference type="Proteomes" id="UP000018542"/>
    </source>
</evidence>
<keyword evidence="1" id="KW-0689">Ribosomal protein</keyword>
<keyword evidence="1" id="KW-0687">Ribonucleoprotein</keyword>
<accession>V5SDM1</accession>
<dbReference type="EMBL" id="CP006912">
    <property type="protein sequence ID" value="AHB48628.1"/>
    <property type="molecule type" value="Genomic_DNA"/>
</dbReference>
<dbReference type="GO" id="GO:0005840">
    <property type="term" value="C:ribosome"/>
    <property type="evidence" value="ECO:0007669"/>
    <property type="project" value="UniProtKB-KW"/>
</dbReference>
<dbReference type="HOGENOM" id="CLU_157164_0_0_5"/>
<dbReference type="Proteomes" id="UP000018542">
    <property type="component" value="Chromosome"/>
</dbReference>
<dbReference type="RefSeq" id="WP_023787336.1">
    <property type="nucleotide sequence ID" value="NC_022997.1"/>
</dbReference>
<gene>
    <name evidence="1" type="ORF">W911_09875</name>
</gene>
<organism evidence="1 2">
    <name type="scientific">Hyphomicrobium nitrativorans NL23</name>
    <dbReference type="NCBI Taxonomy" id="1029756"/>
    <lineage>
        <taxon>Bacteria</taxon>
        <taxon>Pseudomonadati</taxon>
        <taxon>Pseudomonadota</taxon>
        <taxon>Alphaproteobacteria</taxon>
        <taxon>Hyphomicrobiales</taxon>
        <taxon>Hyphomicrobiaceae</taxon>
        <taxon>Hyphomicrobium</taxon>
    </lineage>
</organism>
<protein>
    <submittedName>
        <fullName evidence="1">Ribosomal protein S5 domain protein</fullName>
    </submittedName>
</protein>
<keyword evidence="2" id="KW-1185">Reference proteome</keyword>